<name>A0ABX8UUF7_9BURK</name>
<feature type="region of interest" description="Disordered" evidence="1">
    <location>
        <begin position="96"/>
        <end position="130"/>
    </location>
</feature>
<keyword evidence="3" id="KW-1185">Reference proteome</keyword>
<protein>
    <submittedName>
        <fullName evidence="2">Uncharacterized protein</fullName>
    </submittedName>
</protein>
<accession>A0ABX8UUF7</accession>
<evidence type="ECO:0000256" key="1">
    <source>
        <dbReference type="SAM" id="MobiDB-lite"/>
    </source>
</evidence>
<dbReference type="RefSeq" id="WP_219801982.1">
    <property type="nucleotide sequence ID" value="NZ_CP080096.1"/>
</dbReference>
<evidence type="ECO:0000313" key="2">
    <source>
        <dbReference type="EMBL" id="QYD72559.1"/>
    </source>
</evidence>
<evidence type="ECO:0000313" key="3">
    <source>
        <dbReference type="Proteomes" id="UP000826462"/>
    </source>
</evidence>
<dbReference type="Proteomes" id="UP000826462">
    <property type="component" value="Chromosome 2"/>
</dbReference>
<sequence length="130" mass="14541">MSDVSNDHRTLVKSKHYIDLPGESPKSRLWPGVNNLIILRKHRDVVFDIKLGNGATYTVTTDRPEHEYGRFFDPNRNLNVTKVMFQDGEPCHIWLGRTFPGEPHPQAGRQGPGALPGSQDGLHAGLHGRP</sequence>
<gene>
    <name evidence="2" type="ORF">KZJ38_22840</name>
</gene>
<reference evidence="2 3" key="1">
    <citation type="submission" date="2021-07" db="EMBL/GenBank/DDBJ databases">
        <title>Paraburkholderia edwinii protects Aspergillus sp. from phenazines by acting as a toxin sponge.</title>
        <authorList>
            <person name="Dahlstrom K.M."/>
            <person name="Newman D.K."/>
        </authorList>
    </citation>
    <scope>NUCLEOTIDE SEQUENCE [LARGE SCALE GENOMIC DNA]</scope>
    <source>
        <strain evidence="2 3">Pe01</strain>
    </source>
</reference>
<proteinExistence type="predicted"/>
<dbReference type="EMBL" id="CP080096">
    <property type="protein sequence ID" value="QYD72559.1"/>
    <property type="molecule type" value="Genomic_DNA"/>
</dbReference>
<organism evidence="2 3">
    <name type="scientific">Paraburkholderia edwinii</name>
    <dbReference type="NCBI Taxonomy" id="2861782"/>
    <lineage>
        <taxon>Bacteria</taxon>
        <taxon>Pseudomonadati</taxon>
        <taxon>Pseudomonadota</taxon>
        <taxon>Betaproteobacteria</taxon>
        <taxon>Burkholderiales</taxon>
        <taxon>Burkholderiaceae</taxon>
        <taxon>Paraburkholderia</taxon>
    </lineage>
</organism>